<dbReference type="Pfam" id="PF07715">
    <property type="entry name" value="Plug"/>
    <property type="match status" value="1"/>
</dbReference>
<dbReference type="EMBL" id="LAZR01005863">
    <property type="protein sequence ID" value="KKM96572.1"/>
    <property type="molecule type" value="Genomic_DNA"/>
</dbReference>
<dbReference type="InterPro" id="IPR008927">
    <property type="entry name" value="6-PGluconate_DH-like_C_sf"/>
</dbReference>
<evidence type="ECO:0000313" key="2">
    <source>
        <dbReference type="EMBL" id="KKM96572.1"/>
    </source>
</evidence>
<evidence type="ECO:0000259" key="1">
    <source>
        <dbReference type="Pfam" id="PF07715"/>
    </source>
</evidence>
<dbReference type="SUPFAM" id="SSF48179">
    <property type="entry name" value="6-phosphogluconate dehydrogenase C-terminal domain-like"/>
    <property type="match status" value="1"/>
</dbReference>
<dbReference type="AlphaFoldDB" id="A0A0F9PTP3"/>
<dbReference type="InterPro" id="IPR037066">
    <property type="entry name" value="Plug_dom_sf"/>
</dbReference>
<proteinExistence type="predicted"/>
<organism evidence="2">
    <name type="scientific">marine sediment metagenome</name>
    <dbReference type="NCBI Taxonomy" id="412755"/>
    <lineage>
        <taxon>unclassified sequences</taxon>
        <taxon>metagenomes</taxon>
        <taxon>ecological metagenomes</taxon>
    </lineage>
</organism>
<reference evidence="2" key="1">
    <citation type="journal article" date="2015" name="Nature">
        <title>Complex archaea that bridge the gap between prokaryotes and eukaryotes.</title>
        <authorList>
            <person name="Spang A."/>
            <person name="Saw J.H."/>
            <person name="Jorgensen S.L."/>
            <person name="Zaremba-Niedzwiedzka K."/>
            <person name="Martijn J."/>
            <person name="Lind A.E."/>
            <person name="van Eijk R."/>
            <person name="Schleper C."/>
            <person name="Guy L."/>
            <person name="Ettema T.J."/>
        </authorList>
    </citation>
    <scope>NUCLEOTIDE SEQUENCE</scope>
</reference>
<gene>
    <name evidence="2" type="ORF">LCGC14_1176760</name>
</gene>
<dbReference type="SUPFAM" id="SSF56935">
    <property type="entry name" value="Porins"/>
    <property type="match status" value="1"/>
</dbReference>
<sequence>MNSLKWMMLGSILFSPVIALHAETNQLLDDSSLTLGNLVVSGASDGPLMSRNISTSVDILDQERIEDQNVNYTWQLFDQLPGVMLTQYNMGNESGKISFRGFNGEGEVNAVSVIDLAARIGVSLPICEAVHSVLHRGADLEQTFRDLWARPIEAEPNALGLSFRHPFGAGARA</sequence>
<dbReference type="InterPro" id="IPR012910">
    <property type="entry name" value="Plug_dom"/>
</dbReference>
<dbReference type="Gene3D" id="2.170.130.10">
    <property type="entry name" value="TonB-dependent receptor, plug domain"/>
    <property type="match status" value="1"/>
</dbReference>
<name>A0A0F9PTP3_9ZZZZ</name>
<feature type="domain" description="TonB-dependent receptor plug" evidence="1">
    <location>
        <begin position="51"/>
        <end position="109"/>
    </location>
</feature>
<comment type="caution">
    <text evidence="2">The sequence shown here is derived from an EMBL/GenBank/DDBJ whole genome shotgun (WGS) entry which is preliminary data.</text>
</comment>
<protein>
    <recommendedName>
        <fullName evidence="1">TonB-dependent receptor plug domain-containing protein</fullName>
    </recommendedName>
</protein>
<accession>A0A0F9PTP3</accession>